<dbReference type="EMBL" id="LN885086">
    <property type="protein sequence ID" value="CUQ67252.1"/>
    <property type="molecule type" value="Genomic_DNA"/>
</dbReference>
<dbReference type="Proteomes" id="UP000066284">
    <property type="component" value="Chromosome 1"/>
</dbReference>
<dbReference type="PANTHER" id="PTHR30329">
    <property type="entry name" value="STATOR ELEMENT OF FLAGELLAR MOTOR COMPLEX"/>
    <property type="match status" value="1"/>
</dbReference>
<keyword evidence="12" id="KW-1185">Reference proteome</keyword>
<dbReference type="STRING" id="1715989.NITINOP_2280"/>
<evidence type="ECO:0000256" key="2">
    <source>
        <dbReference type="ARBA" id="ARBA00008914"/>
    </source>
</evidence>
<evidence type="ECO:0000313" key="11">
    <source>
        <dbReference type="EMBL" id="CUQ67252.1"/>
    </source>
</evidence>
<dbReference type="Pfam" id="PF13677">
    <property type="entry name" value="MotB_plug"/>
    <property type="match status" value="1"/>
</dbReference>
<evidence type="ECO:0000256" key="5">
    <source>
        <dbReference type="ARBA" id="ARBA00022989"/>
    </source>
</evidence>
<feature type="transmembrane region" description="Helical" evidence="9">
    <location>
        <begin position="16"/>
        <end position="36"/>
    </location>
</feature>
<dbReference type="Gene3D" id="3.30.1330.60">
    <property type="entry name" value="OmpA-like domain"/>
    <property type="match status" value="1"/>
</dbReference>
<evidence type="ECO:0000256" key="6">
    <source>
        <dbReference type="ARBA" id="ARBA00023136"/>
    </source>
</evidence>
<comment type="similarity">
    <text evidence="2">Belongs to the MotB family.</text>
</comment>
<dbReference type="InterPro" id="IPR025713">
    <property type="entry name" value="MotB-like_N_dom"/>
</dbReference>
<keyword evidence="3" id="KW-1003">Cell membrane</keyword>
<name>A0A0S4KXW6_9BACT</name>
<keyword evidence="4 9" id="KW-0812">Transmembrane</keyword>
<organism evidence="11 12">
    <name type="scientific">Candidatus Nitrospira inopinata</name>
    <dbReference type="NCBI Taxonomy" id="1715989"/>
    <lineage>
        <taxon>Bacteria</taxon>
        <taxon>Pseudomonadati</taxon>
        <taxon>Nitrospirota</taxon>
        <taxon>Nitrospiria</taxon>
        <taxon>Nitrospirales</taxon>
        <taxon>Nitrospiraceae</taxon>
        <taxon>Nitrospira</taxon>
    </lineage>
</organism>
<evidence type="ECO:0000256" key="1">
    <source>
        <dbReference type="ARBA" id="ARBA00004162"/>
    </source>
</evidence>
<comment type="subcellular location">
    <subcellularLocation>
        <location evidence="1">Cell membrane</location>
        <topology evidence="1">Single-pass membrane protein</topology>
    </subcellularLocation>
</comment>
<gene>
    <name evidence="11" type="primary">motB</name>
    <name evidence="11" type="ORF">NITINOP_2280</name>
</gene>
<evidence type="ECO:0000259" key="10">
    <source>
        <dbReference type="PROSITE" id="PS51123"/>
    </source>
</evidence>
<feature type="compositionally biased region" description="Basic and acidic residues" evidence="8">
    <location>
        <begin position="272"/>
        <end position="286"/>
    </location>
</feature>
<accession>A0A0S4KXW6</accession>
<keyword evidence="5 9" id="KW-1133">Transmembrane helix</keyword>
<evidence type="ECO:0000256" key="9">
    <source>
        <dbReference type="SAM" id="Phobius"/>
    </source>
</evidence>
<keyword evidence="11" id="KW-0282">Flagellum</keyword>
<dbReference type="RefSeq" id="WP_062485444.1">
    <property type="nucleotide sequence ID" value="NZ_LN885086.1"/>
</dbReference>
<dbReference type="KEGG" id="nio:NITINOP_2280"/>
<evidence type="ECO:0000256" key="4">
    <source>
        <dbReference type="ARBA" id="ARBA00022692"/>
    </source>
</evidence>
<dbReference type="InterPro" id="IPR050330">
    <property type="entry name" value="Bact_OuterMem_StrucFunc"/>
</dbReference>
<proteinExistence type="inferred from homology"/>
<keyword evidence="6 7" id="KW-0472">Membrane</keyword>
<feature type="region of interest" description="Disordered" evidence="8">
    <location>
        <begin position="239"/>
        <end position="286"/>
    </location>
</feature>
<dbReference type="CDD" id="cd07185">
    <property type="entry name" value="OmpA_C-like"/>
    <property type="match status" value="1"/>
</dbReference>
<dbReference type="SUPFAM" id="SSF103088">
    <property type="entry name" value="OmpA-like"/>
    <property type="match status" value="1"/>
</dbReference>
<dbReference type="AlphaFoldDB" id="A0A0S4KXW6"/>
<evidence type="ECO:0000256" key="3">
    <source>
        <dbReference type="ARBA" id="ARBA00022475"/>
    </source>
</evidence>
<evidence type="ECO:0000256" key="7">
    <source>
        <dbReference type="PROSITE-ProRule" id="PRU00473"/>
    </source>
</evidence>
<dbReference type="InterPro" id="IPR036737">
    <property type="entry name" value="OmpA-like_sf"/>
</dbReference>
<dbReference type="PROSITE" id="PS51123">
    <property type="entry name" value="OMPA_2"/>
    <property type="match status" value="1"/>
</dbReference>
<dbReference type="InterPro" id="IPR006665">
    <property type="entry name" value="OmpA-like"/>
</dbReference>
<protein>
    <submittedName>
        <fullName evidence="11">Flagellar motor protein MotB</fullName>
    </submittedName>
</protein>
<keyword evidence="11" id="KW-0966">Cell projection</keyword>
<dbReference type="Pfam" id="PF00691">
    <property type="entry name" value="OmpA"/>
    <property type="match status" value="1"/>
</dbReference>
<dbReference type="OrthoDB" id="9815217at2"/>
<sequence length="286" mass="31875">MAKQKHEEHENHERWLVSYADFITLLFAFFVVMYSVSAVNEGKFRTVSESIRAALRPVSNPDTSSALFSIGQYRPALRTPSVPGSKEIAIRHLRELVKSSQTASQFALIHMLEKEDGDIIITIPDNILFKSGEAAIRQEALSFLKGLASALLELNRHVRVEGHTDNVPIRTAQFPSNWELSATRAVMVVRVLSELYGVPSDHLAAIGYADTRPVAPNLTPDQRAKNRRVEVIILEHAPALSPPFSDDDQGSSDRLSSGIELSPPQPFPMDSDLPKSPDFRKEDRVR</sequence>
<feature type="domain" description="OmpA-like" evidence="10">
    <location>
        <begin position="116"/>
        <end position="237"/>
    </location>
</feature>
<dbReference type="GO" id="GO:0005886">
    <property type="term" value="C:plasma membrane"/>
    <property type="evidence" value="ECO:0007669"/>
    <property type="project" value="UniProtKB-SubCell"/>
</dbReference>
<evidence type="ECO:0000256" key="8">
    <source>
        <dbReference type="SAM" id="MobiDB-lite"/>
    </source>
</evidence>
<dbReference type="PANTHER" id="PTHR30329:SF20">
    <property type="entry name" value="EXPORTED PROTEIN"/>
    <property type="match status" value="1"/>
</dbReference>
<keyword evidence="11" id="KW-0969">Cilium</keyword>
<reference evidence="12" key="1">
    <citation type="submission" date="2015-09" db="EMBL/GenBank/DDBJ databases">
        <authorList>
            <person name="Daims H."/>
        </authorList>
    </citation>
    <scope>NUCLEOTIDE SEQUENCE [LARGE SCALE GENOMIC DNA]</scope>
</reference>
<evidence type="ECO:0000313" key="12">
    <source>
        <dbReference type="Proteomes" id="UP000066284"/>
    </source>
</evidence>